<protein>
    <submittedName>
        <fullName evidence="9">TRAP transporter large permease</fullName>
    </submittedName>
</protein>
<evidence type="ECO:0000256" key="5">
    <source>
        <dbReference type="ARBA" id="ARBA00022989"/>
    </source>
</evidence>
<dbReference type="RefSeq" id="WP_283732901.1">
    <property type="nucleotide sequence ID" value="NZ_CP125968.1"/>
</dbReference>
<dbReference type="PANTHER" id="PTHR33362:SF3">
    <property type="entry name" value="SIALIC ACID TRAP TRANSPORTER PERMEASE PROTEIN SIAT"/>
    <property type="match status" value="1"/>
</dbReference>
<keyword evidence="6 7" id="KW-0472">Membrane</keyword>
<feature type="transmembrane region" description="Helical" evidence="7">
    <location>
        <begin position="45"/>
        <end position="64"/>
    </location>
</feature>
<proteinExistence type="predicted"/>
<evidence type="ECO:0000256" key="1">
    <source>
        <dbReference type="ARBA" id="ARBA00004429"/>
    </source>
</evidence>
<dbReference type="NCBIfam" id="TIGR00786">
    <property type="entry name" value="dctM"/>
    <property type="match status" value="1"/>
</dbReference>
<feature type="domain" description="TRAP C4-dicarboxylate transport system permease DctM subunit" evidence="8">
    <location>
        <begin position="7"/>
        <end position="418"/>
    </location>
</feature>
<feature type="transmembrane region" description="Helical" evidence="7">
    <location>
        <begin position="359"/>
        <end position="382"/>
    </location>
</feature>
<evidence type="ECO:0000313" key="9">
    <source>
        <dbReference type="EMBL" id="MDW0116206.1"/>
    </source>
</evidence>
<keyword evidence="10" id="KW-1185">Reference proteome</keyword>
<dbReference type="PIRSF" id="PIRSF006066">
    <property type="entry name" value="HI0050"/>
    <property type="match status" value="1"/>
</dbReference>
<feature type="transmembrane region" description="Helical" evidence="7">
    <location>
        <begin position="394"/>
        <end position="417"/>
    </location>
</feature>
<feature type="transmembrane region" description="Helical" evidence="7">
    <location>
        <begin position="169"/>
        <end position="191"/>
    </location>
</feature>
<evidence type="ECO:0000256" key="7">
    <source>
        <dbReference type="SAM" id="Phobius"/>
    </source>
</evidence>
<dbReference type="Pfam" id="PF06808">
    <property type="entry name" value="DctM"/>
    <property type="match status" value="1"/>
</dbReference>
<feature type="transmembrane region" description="Helical" evidence="7">
    <location>
        <begin position="239"/>
        <end position="257"/>
    </location>
</feature>
<keyword evidence="2" id="KW-1003">Cell membrane</keyword>
<feature type="transmembrane region" description="Helical" evidence="7">
    <location>
        <begin position="5"/>
        <end position="25"/>
    </location>
</feature>
<feature type="transmembrane region" description="Helical" evidence="7">
    <location>
        <begin position="269"/>
        <end position="294"/>
    </location>
</feature>
<organism evidence="9 10">
    <name type="scientific">Sporosarcina thermotolerans</name>
    <dbReference type="NCBI Taxonomy" id="633404"/>
    <lineage>
        <taxon>Bacteria</taxon>
        <taxon>Bacillati</taxon>
        <taxon>Bacillota</taxon>
        <taxon>Bacilli</taxon>
        <taxon>Bacillales</taxon>
        <taxon>Caryophanaceae</taxon>
        <taxon>Sporosarcina</taxon>
    </lineage>
</organism>
<reference evidence="9 10" key="1">
    <citation type="submission" date="2023-06" db="EMBL/GenBank/DDBJ databases">
        <title>Sporosarcina sp. nov., isolated from Korean traditional fermented seafood 'Jeotgal'.</title>
        <authorList>
            <person name="Yang A.I."/>
            <person name="Shin N.-R."/>
        </authorList>
    </citation>
    <scope>NUCLEOTIDE SEQUENCE [LARGE SCALE GENOMIC DNA]</scope>
    <source>
        <strain evidence="9 10">KCTC43456</strain>
    </source>
</reference>
<comment type="subcellular location">
    <subcellularLocation>
        <location evidence="1">Cell inner membrane</location>
        <topology evidence="1">Multi-pass membrane protein</topology>
    </subcellularLocation>
</comment>
<evidence type="ECO:0000256" key="3">
    <source>
        <dbReference type="ARBA" id="ARBA00022519"/>
    </source>
</evidence>
<dbReference type="GO" id="GO:0005886">
    <property type="term" value="C:plasma membrane"/>
    <property type="evidence" value="ECO:0007669"/>
    <property type="project" value="UniProtKB-SubCell"/>
</dbReference>
<dbReference type="PANTHER" id="PTHR33362">
    <property type="entry name" value="SIALIC ACID TRAP TRANSPORTER PERMEASE PROTEIN SIAT-RELATED"/>
    <property type="match status" value="1"/>
</dbReference>
<gene>
    <name evidence="9" type="ORF">QTL97_04620</name>
</gene>
<accession>A0AAW9A4I6</accession>
<comment type="caution">
    <text evidence="9">The sequence shown here is derived from an EMBL/GenBank/DDBJ whole genome shotgun (WGS) entry which is preliminary data.</text>
</comment>
<evidence type="ECO:0000256" key="2">
    <source>
        <dbReference type="ARBA" id="ARBA00022475"/>
    </source>
</evidence>
<sequence>MIVYLFIFMGVLILISAPIAVALGFSSLLVLEIGGVPLGIVVQRAFSGINSFSLMAVPFFILAGNIMQGGGIAKRLMSFANVLVGWFKGGIAAATVLGTMFFSTMSGSSAATTAAIGSITIPNMTKKGYPKPFAAAVIASSGELGVILPPSLALIMYGLAANVSIGDLFLAGILPGIFVALSMLATVIIVVKRKGYDEGEGIAKGQWLRQAWLTFKSAIWTLIMPLIILGGIYSGYFTPTEAAVVAVVYGIFIGFVVHKELTFKKLMNIFAESAITSGIILLIVAFSTVFGHILTINRVPHMIADFMLNITESAIVFLIIVNIMILITGMFMEALAAIIILAPILVPVAMQFGVDPVHFGIIMTVNFAIGMITPPLAVNLFVACQIARIRLAEIIPPVLIFLFVLLVDLVIITYVPAMSTWIPSLQ</sequence>
<name>A0AAW9A4I6_9BACL</name>
<feature type="transmembrane region" description="Helical" evidence="7">
    <location>
        <begin position="133"/>
        <end position="157"/>
    </location>
</feature>
<keyword evidence="4 7" id="KW-0812">Transmembrane</keyword>
<dbReference type="InterPro" id="IPR004681">
    <property type="entry name" value="TRAP_DctM"/>
</dbReference>
<dbReference type="AlphaFoldDB" id="A0AAW9A4I6"/>
<evidence type="ECO:0000256" key="4">
    <source>
        <dbReference type="ARBA" id="ARBA00022692"/>
    </source>
</evidence>
<dbReference type="Proteomes" id="UP001271648">
    <property type="component" value="Unassembled WGS sequence"/>
</dbReference>
<dbReference type="EMBL" id="JAUBDJ010000002">
    <property type="protein sequence ID" value="MDW0116206.1"/>
    <property type="molecule type" value="Genomic_DNA"/>
</dbReference>
<feature type="transmembrane region" description="Helical" evidence="7">
    <location>
        <begin position="334"/>
        <end position="353"/>
    </location>
</feature>
<dbReference type="GO" id="GO:0022857">
    <property type="term" value="F:transmembrane transporter activity"/>
    <property type="evidence" value="ECO:0007669"/>
    <property type="project" value="TreeGrafter"/>
</dbReference>
<keyword evidence="5 7" id="KW-1133">Transmembrane helix</keyword>
<feature type="transmembrane region" description="Helical" evidence="7">
    <location>
        <begin position="212"/>
        <end position="233"/>
    </location>
</feature>
<evidence type="ECO:0000313" key="10">
    <source>
        <dbReference type="Proteomes" id="UP001271648"/>
    </source>
</evidence>
<keyword evidence="3" id="KW-0997">Cell inner membrane</keyword>
<evidence type="ECO:0000259" key="8">
    <source>
        <dbReference type="Pfam" id="PF06808"/>
    </source>
</evidence>
<dbReference type="InterPro" id="IPR010656">
    <property type="entry name" value="DctM"/>
</dbReference>
<evidence type="ECO:0000256" key="6">
    <source>
        <dbReference type="ARBA" id="ARBA00023136"/>
    </source>
</evidence>
<feature type="transmembrane region" description="Helical" evidence="7">
    <location>
        <begin position="76"/>
        <end position="94"/>
    </location>
</feature>